<comment type="caution">
    <text evidence="2">The sequence shown here is derived from an EMBL/GenBank/DDBJ whole genome shotgun (WGS) entry which is preliminary data.</text>
</comment>
<feature type="region of interest" description="Disordered" evidence="1">
    <location>
        <begin position="36"/>
        <end position="86"/>
    </location>
</feature>
<name>A0A4C1YUR9_EUMVA</name>
<feature type="compositionally biased region" description="Polar residues" evidence="1">
    <location>
        <begin position="76"/>
        <end position="86"/>
    </location>
</feature>
<proteinExistence type="predicted"/>
<keyword evidence="3" id="KW-1185">Reference proteome</keyword>
<feature type="compositionally biased region" description="Basic and acidic residues" evidence="1">
    <location>
        <begin position="49"/>
        <end position="60"/>
    </location>
</feature>
<evidence type="ECO:0000256" key="1">
    <source>
        <dbReference type="SAM" id="MobiDB-lite"/>
    </source>
</evidence>
<evidence type="ECO:0000313" key="3">
    <source>
        <dbReference type="Proteomes" id="UP000299102"/>
    </source>
</evidence>
<protein>
    <submittedName>
        <fullName evidence="2">Uncharacterized protein</fullName>
    </submittedName>
</protein>
<organism evidence="2 3">
    <name type="scientific">Eumeta variegata</name>
    <name type="common">Bagworm moth</name>
    <name type="synonym">Eumeta japonica</name>
    <dbReference type="NCBI Taxonomy" id="151549"/>
    <lineage>
        <taxon>Eukaryota</taxon>
        <taxon>Metazoa</taxon>
        <taxon>Ecdysozoa</taxon>
        <taxon>Arthropoda</taxon>
        <taxon>Hexapoda</taxon>
        <taxon>Insecta</taxon>
        <taxon>Pterygota</taxon>
        <taxon>Neoptera</taxon>
        <taxon>Endopterygota</taxon>
        <taxon>Lepidoptera</taxon>
        <taxon>Glossata</taxon>
        <taxon>Ditrysia</taxon>
        <taxon>Tineoidea</taxon>
        <taxon>Psychidae</taxon>
        <taxon>Oiketicinae</taxon>
        <taxon>Eumeta</taxon>
    </lineage>
</organism>
<reference evidence="2 3" key="1">
    <citation type="journal article" date="2019" name="Commun. Biol.">
        <title>The bagworm genome reveals a unique fibroin gene that provides high tensile strength.</title>
        <authorList>
            <person name="Kono N."/>
            <person name="Nakamura H."/>
            <person name="Ohtoshi R."/>
            <person name="Tomita M."/>
            <person name="Numata K."/>
            <person name="Arakawa K."/>
        </authorList>
    </citation>
    <scope>NUCLEOTIDE SEQUENCE [LARGE SCALE GENOMIC DNA]</scope>
</reference>
<sequence length="126" mass="14623">MSKKFFDISANHLNPLLQSAVSYEALPPHHFIRRPRNFLSDPPDELTSEVERQTSIEMVERHRRHPMTIGRDRRSPQSPNKLGLRTTANQHVALEVLVRESRIHPTHAGAWQLFRFFIPLSPQGEN</sequence>
<gene>
    <name evidence="2" type="ORF">EVAR_59932_1</name>
</gene>
<dbReference type="Proteomes" id="UP000299102">
    <property type="component" value="Unassembled WGS sequence"/>
</dbReference>
<dbReference type="EMBL" id="BGZK01001358">
    <property type="protein sequence ID" value="GBP78137.1"/>
    <property type="molecule type" value="Genomic_DNA"/>
</dbReference>
<evidence type="ECO:0000313" key="2">
    <source>
        <dbReference type="EMBL" id="GBP78137.1"/>
    </source>
</evidence>
<accession>A0A4C1YUR9</accession>
<dbReference type="AlphaFoldDB" id="A0A4C1YUR9"/>
<dbReference type="OrthoDB" id="10050074at2759"/>